<dbReference type="Gene3D" id="2.60.40.10">
    <property type="entry name" value="Immunoglobulins"/>
    <property type="match status" value="1"/>
</dbReference>
<dbReference type="Pfam" id="PF13413">
    <property type="entry name" value="HTH_25"/>
    <property type="match status" value="1"/>
</dbReference>
<dbReference type="InterPro" id="IPR013783">
    <property type="entry name" value="Ig-like_fold"/>
</dbReference>
<feature type="transmembrane region" description="Helical" evidence="1">
    <location>
        <begin position="111"/>
        <end position="130"/>
    </location>
</feature>
<dbReference type="InterPro" id="IPR001387">
    <property type="entry name" value="Cro/C1-type_HTH"/>
</dbReference>
<evidence type="ECO:0000256" key="1">
    <source>
        <dbReference type="SAM" id="Phobius"/>
    </source>
</evidence>
<sequence>MNFISKKISTETLGEKLKKTREEKKMDLSKIEEITGIQIKYLVALEKGDYHEIHGEIYLKNFLKTYAQVLNLNLEEIFNLYQTEQEILNKFNPNIFPEIKNKTRLLFIPNIFKKSLIVIFLIILLCYIVFEVNNIISPPKLIIQEPIDNLTISESIINVIGKTEINSNVMINEQEVLKNSDGSFNKTINLQAGLNSIKISAQKKHSRETIKYRNIMVK</sequence>
<comment type="caution">
    <text evidence="2">The sequence shown here is derived from an EMBL/GenBank/DDBJ whole genome shotgun (WGS) entry which is preliminary data.</text>
</comment>
<reference evidence="2 3" key="1">
    <citation type="journal article" date="2017" name="ISME J.">
        <title>Potential for microbial H2 and metal transformations associated with novel bacteria and archaea in deep terrestrial subsurface sediments.</title>
        <authorList>
            <person name="Hernsdorf A.W."/>
            <person name="Amano Y."/>
            <person name="Miyakawa K."/>
            <person name="Ise K."/>
            <person name="Suzuki Y."/>
            <person name="Anantharaman K."/>
            <person name="Probst A."/>
            <person name="Burstein D."/>
            <person name="Thomas B.C."/>
            <person name="Banfield J.F."/>
        </authorList>
    </citation>
    <scope>NUCLEOTIDE SEQUENCE [LARGE SCALE GENOMIC DNA]</scope>
    <source>
        <strain evidence="2">HGW-Kuenenbacteria-1</strain>
    </source>
</reference>
<dbReference type="Gene3D" id="1.10.260.40">
    <property type="entry name" value="lambda repressor-like DNA-binding domains"/>
    <property type="match status" value="1"/>
</dbReference>
<dbReference type="InterPro" id="IPR050400">
    <property type="entry name" value="Bact_Cytoskel_RodZ"/>
</dbReference>
<protein>
    <recommendedName>
        <fullName evidence="4">HTH cro/C1-type domain-containing protein</fullName>
    </recommendedName>
</protein>
<dbReference type="SUPFAM" id="SSF47413">
    <property type="entry name" value="lambda repressor-like DNA-binding domains"/>
    <property type="match status" value="1"/>
</dbReference>
<name>A0A2N1UN08_9BACT</name>
<dbReference type="Pfam" id="PF09136">
    <property type="entry name" value="Glucodextran_B"/>
    <property type="match status" value="1"/>
</dbReference>
<dbReference type="CDD" id="cd00093">
    <property type="entry name" value="HTH_XRE"/>
    <property type="match status" value="1"/>
</dbReference>
<dbReference type="InterPro" id="IPR010982">
    <property type="entry name" value="Lambda_DNA-bd_dom_sf"/>
</dbReference>
<organism evidence="2 3">
    <name type="scientific">Candidatus Kuenenbacteria bacterium HGW-Kuenenbacteria-1</name>
    <dbReference type="NCBI Taxonomy" id="2013812"/>
    <lineage>
        <taxon>Bacteria</taxon>
        <taxon>Candidatus Kueneniibacteriota</taxon>
    </lineage>
</organism>
<dbReference type="EMBL" id="PGYQ01000017">
    <property type="protein sequence ID" value="PKL72101.1"/>
    <property type="molecule type" value="Genomic_DNA"/>
</dbReference>
<proteinExistence type="predicted"/>
<dbReference type="GO" id="GO:0003677">
    <property type="term" value="F:DNA binding"/>
    <property type="evidence" value="ECO:0007669"/>
    <property type="project" value="InterPro"/>
</dbReference>
<keyword evidence="1" id="KW-1133">Transmembrane helix</keyword>
<dbReference type="PANTHER" id="PTHR34475">
    <property type="match status" value="1"/>
</dbReference>
<dbReference type="AlphaFoldDB" id="A0A2N1UN08"/>
<dbReference type="Proteomes" id="UP000233414">
    <property type="component" value="Unassembled WGS sequence"/>
</dbReference>
<evidence type="ECO:0000313" key="2">
    <source>
        <dbReference type="EMBL" id="PKL72101.1"/>
    </source>
</evidence>
<gene>
    <name evidence="2" type="ORF">CVV26_03035</name>
</gene>
<keyword evidence="1" id="KW-0812">Transmembrane</keyword>
<dbReference type="PANTHER" id="PTHR34475:SF1">
    <property type="entry name" value="CYTOSKELETON PROTEIN RODZ"/>
    <property type="match status" value="1"/>
</dbReference>
<accession>A0A2N1UN08</accession>
<keyword evidence="1" id="KW-0472">Membrane</keyword>
<evidence type="ECO:0000313" key="3">
    <source>
        <dbReference type="Proteomes" id="UP000233414"/>
    </source>
</evidence>
<evidence type="ECO:0008006" key="4">
    <source>
        <dbReference type="Google" id="ProtNLM"/>
    </source>
</evidence>